<dbReference type="InterPro" id="IPR053145">
    <property type="entry name" value="AB_hydrolase_Est10"/>
</dbReference>
<dbReference type="GO" id="GO:0052689">
    <property type="term" value="F:carboxylic ester hydrolase activity"/>
    <property type="evidence" value="ECO:0007669"/>
    <property type="project" value="TreeGrafter"/>
</dbReference>
<feature type="signal peptide" evidence="1">
    <location>
        <begin position="1"/>
        <end position="19"/>
    </location>
</feature>
<dbReference type="PANTHER" id="PTHR43265">
    <property type="entry name" value="ESTERASE ESTD"/>
    <property type="match status" value="1"/>
</dbReference>
<dbReference type="SUPFAM" id="SSF53474">
    <property type="entry name" value="alpha/beta-Hydrolases"/>
    <property type="match status" value="1"/>
</dbReference>
<dbReference type="EMBL" id="QHKM01000011">
    <property type="protein sequence ID" value="RAK62918.1"/>
    <property type="molecule type" value="Genomic_DNA"/>
</dbReference>
<dbReference type="OrthoDB" id="1118238at2"/>
<accession>A0A328BCX3</accession>
<feature type="domain" description="Dienelactone hydrolase" evidence="2">
    <location>
        <begin position="234"/>
        <end position="328"/>
    </location>
</feature>
<dbReference type="PANTHER" id="PTHR43265:SF1">
    <property type="entry name" value="ESTERASE ESTD"/>
    <property type="match status" value="1"/>
</dbReference>
<comment type="caution">
    <text evidence="3">The sequence shown here is derived from an EMBL/GenBank/DDBJ whole genome shotgun (WGS) entry which is preliminary data.</text>
</comment>
<dbReference type="Proteomes" id="UP000248553">
    <property type="component" value="Unassembled WGS sequence"/>
</dbReference>
<dbReference type="Gene3D" id="3.40.50.1820">
    <property type="entry name" value="alpha/beta hydrolase"/>
    <property type="match status" value="1"/>
</dbReference>
<reference evidence="4" key="1">
    <citation type="submission" date="2018-05" db="EMBL/GenBank/DDBJ databases">
        <authorList>
            <person name="Nie L."/>
        </authorList>
    </citation>
    <scope>NUCLEOTIDE SEQUENCE [LARGE SCALE GENOMIC DNA]</scope>
    <source>
        <strain evidence="4">NL</strain>
    </source>
</reference>
<feature type="chain" id="PRO_5016274712" description="Dienelactone hydrolase domain-containing protein" evidence="1">
    <location>
        <begin position="20"/>
        <end position="341"/>
    </location>
</feature>
<gene>
    <name evidence="3" type="ORF">DLM85_22220</name>
</gene>
<keyword evidence="1" id="KW-0732">Signal</keyword>
<name>A0A328BCX3_9BACT</name>
<dbReference type="InterPro" id="IPR029058">
    <property type="entry name" value="AB_hydrolase_fold"/>
</dbReference>
<evidence type="ECO:0000259" key="2">
    <source>
        <dbReference type="Pfam" id="PF01738"/>
    </source>
</evidence>
<dbReference type="InterPro" id="IPR002925">
    <property type="entry name" value="Dienelactn_hydro"/>
</dbReference>
<evidence type="ECO:0000313" key="3">
    <source>
        <dbReference type="EMBL" id="RAK62918.1"/>
    </source>
</evidence>
<organism evidence="3 4">
    <name type="scientific">Hymenobacter edaphi</name>
    <dbReference type="NCBI Taxonomy" id="2211146"/>
    <lineage>
        <taxon>Bacteria</taxon>
        <taxon>Pseudomonadati</taxon>
        <taxon>Bacteroidota</taxon>
        <taxon>Cytophagia</taxon>
        <taxon>Cytophagales</taxon>
        <taxon>Hymenobacteraceae</taxon>
        <taxon>Hymenobacter</taxon>
    </lineage>
</organism>
<evidence type="ECO:0000256" key="1">
    <source>
        <dbReference type="SAM" id="SignalP"/>
    </source>
</evidence>
<protein>
    <recommendedName>
        <fullName evidence="2">Dienelactone hydrolase domain-containing protein</fullName>
    </recommendedName>
</protein>
<keyword evidence="4" id="KW-1185">Reference proteome</keyword>
<proteinExistence type="predicted"/>
<dbReference type="RefSeq" id="WP_111480383.1">
    <property type="nucleotide sequence ID" value="NZ_QHKM01000011.1"/>
</dbReference>
<dbReference type="AlphaFoldDB" id="A0A328BCX3"/>
<sequence>MIRLLLTTLLVAAGFLPLAAQPTIKRPADYGYRHLRVPYGPDTVDVLILSKPGEEQRRKPLLLFVQGSLPKPLLLVHDKGTYPLFPFKGSGLYDAFHLVIISKPGIPVVADVKTLQPNFSYFDPRTQAPPLAYCQRNHLDYYVARNAAVLKYLVRQPWVDARTVVAAGHSEGSTVVAKMAATDRRLTHVVSLSGNPAGRMATMLAQQRGAEGADAAALFRYWQHVVDHAAEVTCTPADAPKTTYSFSVPPAEYLRRSRVPVLVLYGTRDAGAPFNDAFRLDLMRTRNTRVTFHDYPGLEHNFFAFKDGRINYDDYRWDEVAADFGRWVQTGRVAAEPTTRP</sequence>
<evidence type="ECO:0000313" key="4">
    <source>
        <dbReference type="Proteomes" id="UP000248553"/>
    </source>
</evidence>
<dbReference type="Pfam" id="PF01738">
    <property type="entry name" value="DLH"/>
    <property type="match status" value="1"/>
</dbReference>